<dbReference type="GO" id="GO:0022904">
    <property type="term" value="P:respiratory electron transport chain"/>
    <property type="evidence" value="ECO:0007669"/>
    <property type="project" value="InterPro"/>
</dbReference>
<dbReference type="GO" id="GO:0009055">
    <property type="term" value="F:electron transfer activity"/>
    <property type="evidence" value="ECO:0007669"/>
    <property type="project" value="InterPro"/>
</dbReference>
<proteinExistence type="predicted"/>
<dbReference type="SUPFAM" id="SSF81342">
    <property type="entry name" value="Transmembrane di-heme cytochromes"/>
    <property type="match status" value="1"/>
</dbReference>
<protein>
    <recommendedName>
        <fullName evidence="7">Cytochrome b561 bacterial/Ni-hydrogenase domain-containing protein</fullName>
    </recommendedName>
</protein>
<evidence type="ECO:0000256" key="5">
    <source>
        <dbReference type="ARBA" id="ARBA00023136"/>
    </source>
</evidence>
<dbReference type="Pfam" id="PF01292">
    <property type="entry name" value="Ni_hydr_CYTB"/>
    <property type="match status" value="1"/>
</dbReference>
<dbReference type="EMBL" id="UINC01000084">
    <property type="protein sequence ID" value="SUZ48750.1"/>
    <property type="molecule type" value="Genomic_DNA"/>
</dbReference>
<dbReference type="AlphaFoldDB" id="A0A381N2A1"/>
<keyword evidence="5 6" id="KW-0472">Membrane</keyword>
<keyword evidence="3 6" id="KW-0812">Transmembrane</keyword>
<feature type="non-terminal residue" evidence="8">
    <location>
        <position position="1"/>
    </location>
</feature>
<evidence type="ECO:0000256" key="1">
    <source>
        <dbReference type="ARBA" id="ARBA00004651"/>
    </source>
</evidence>
<evidence type="ECO:0000256" key="3">
    <source>
        <dbReference type="ARBA" id="ARBA00022692"/>
    </source>
</evidence>
<evidence type="ECO:0000256" key="6">
    <source>
        <dbReference type="SAM" id="Phobius"/>
    </source>
</evidence>
<keyword evidence="4 6" id="KW-1133">Transmembrane helix</keyword>
<evidence type="ECO:0000256" key="4">
    <source>
        <dbReference type="ARBA" id="ARBA00022989"/>
    </source>
</evidence>
<gene>
    <name evidence="8" type="ORF">METZ01_LOCUS1604</name>
</gene>
<feature type="transmembrane region" description="Helical" evidence="6">
    <location>
        <begin position="134"/>
        <end position="159"/>
    </location>
</feature>
<dbReference type="InterPro" id="IPR016174">
    <property type="entry name" value="Di-haem_cyt_TM"/>
</dbReference>
<sequence>VGHLQKITVAEKTSTLLSWLILVLFLVVFINMSVAPRIPIESPERVSLRSFHIAIASILFAFSFLRVYIWWHFPPQNKQQKLPQEAYNQLHVLQFTLYCSFIAQGLTGVVTAWSDGLIQFQPNSESVNHALWTFSGYFHSAFAFLYIAIIVFIVLIGIYHMIRYRVWRFSIFT</sequence>
<organism evidence="8">
    <name type="scientific">marine metagenome</name>
    <dbReference type="NCBI Taxonomy" id="408172"/>
    <lineage>
        <taxon>unclassified sequences</taxon>
        <taxon>metagenomes</taxon>
        <taxon>ecological metagenomes</taxon>
    </lineage>
</organism>
<evidence type="ECO:0000256" key="2">
    <source>
        <dbReference type="ARBA" id="ARBA00022475"/>
    </source>
</evidence>
<feature type="transmembrane region" description="Helical" evidence="6">
    <location>
        <begin position="50"/>
        <end position="71"/>
    </location>
</feature>
<feature type="domain" description="Cytochrome b561 bacterial/Ni-hydrogenase" evidence="7">
    <location>
        <begin position="19"/>
        <end position="163"/>
    </location>
</feature>
<dbReference type="InterPro" id="IPR011577">
    <property type="entry name" value="Cyt_b561_bac/Ni-Hgenase"/>
</dbReference>
<feature type="transmembrane region" description="Helical" evidence="6">
    <location>
        <begin position="16"/>
        <end position="38"/>
    </location>
</feature>
<name>A0A381N2A1_9ZZZZ</name>
<evidence type="ECO:0000313" key="8">
    <source>
        <dbReference type="EMBL" id="SUZ48750.1"/>
    </source>
</evidence>
<feature type="transmembrane region" description="Helical" evidence="6">
    <location>
        <begin position="92"/>
        <end position="114"/>
    </location>
</feature>
<dbReference type="GO" id="GO:0005886">
    <property type="term" value="C:plasma membrane"/>
    <property type="evidence" value="ECO:0007669"/>
    <property type="project" value="UniProtKB-SubCell"/>
</dbReference>
<keyword evidence="2" id="KW-1003">Cell membrane</keyword>
<reference evidence="8" key="1">
    <citation type="submission" date="2018-05" db="EMBL/GenBank/DDBJ databases">
        <authorList>
            <person name="Lanie J.A."/>
            <person name="Ng W.-L."/>
            <person name="Kazmierczak K.M."/>
            <person name="Andrzejewski T.M."/>
            <person name="Davidsen T.M."/>
            <person name="Wayne K.J."/>
            <person name="Tettelin H."/>
            <person name="Glass J.I."/>
            <person name="Rusch D."/>
            <person name="Podicherti R."/>
            <person name="Tsui H.-C.T."/>
            <person name="Winkler M.E."/>
        </authorList>
    </citation>
    <scope>NUCLEOTIDE SEQUENCE</scope>
</reference>
<accession>A0A381N2A1</accession>
<comment type="subcellular location">
    <subcellularLocation>
        <location evidence="1">Cell membrane</location>
        <topology evidence="1">Multi-pass membrane protein</topology>
    </subcellularLocation>
</comment>
<evidence type="ECO:0000259" key="7">
    <source>
        <dbReference type="Pfam" id="PF01292"/>
    </source>
</evidence>